<feature type="domain" description="HTTM-like" evidence="17">
    <location>
        <begin position="2"/>
        <end position="260"/>
    </location>
</feature>
<dbReference type="InterPro" id="IPR053935">
    <property type="entry name" value="VKGC_lumenal_dom"/>
</dbReference>
<evidence type="ECO:0000256" key="11">
    <source>
        <dbReference type="ARBA" id="ARBA00030083"/>
    </source>
</evidence>
<keyword evidence="8 16" id="KW-0472">Membrane</keyword>
<dbReference type="GO" id="GO:0019842">
    <property type="term" value="F:vitamin binding"/>
    <property type="evidence" value="ECO:0007669"/>
    <property type="project" value="TreeGrafter"/>
</dbReference>
<feature type="transmembrane region" description="Helical" evidence="16">
    <location>
        <begin position="142"/>
        <end position="159"/>
    </location>
</feature>
<evidence type="ECO:0000256" key="5">
    <source>
        <dbReference type="ARBA" id="ARBA00022824"/>
    </source>
</evidence>
<dbReference type="Pfam" id="PF22777">
    <property type="entry name" value="VKGC_lumenal_dom"/>
    <property type="match status" value="1"/>
</dbReference>
<dbReference type="SUPFAM" id="SSF51182">
    <property type="entry name" value="RmlC-like cupins"/>
    <property type="match status" value="1"/>
</dbReference>
<dbReference type="AlphaFoldDB" id="A0A8S4GCV9"/>
<accession>A0A8S4GCV9</accession>
<evidence type="ECO:0000259" key="17">
    <source>
        <dbReference type="SMART" id="SM00752"/>
    </source>
</evidence>
<evidence type="ECO:0000256" key="12">
    <source>
        <dbReference type="ARBA" id="ARBA00030249"/>
    </source>
</evidence>
<feature type="transmembrane region" description="Helical" evidence="16">
    <location>
        <begin position="237"/>
        <end position="258"/>
    </location>
</feature>
<keyword evidence="7" id="KW-0007">Acetylation</keyword>
<evidence type="ECO:0000256" key="3">
    <source>
        <dbReference type="ARBA" id="ARBA00017054"/>
    </source>
</evidence>
<proteinExistence type="predicted"/>
<evidence type="ECO:0000256" key="8">
    <source>
        <dbReference type="ARBA" id="ARBA00023136"/>
    </source>
</evidence>
<feature type="region of interest" description="Disordered" evidence="15">
    <location>
        <begin position="286"/>
        <end position="331"/>
    </location>
</feature>
<dbReference type="InterPro" id="IPR011051">
    <property type="entry name" value="RmlC_Cupin_sf"/>
</dbReference>
<dbReference type="PANTHER" id="PTHR12639">
    <property type="entry name" value="VITAMIN K-DEPENDENT GAMMA-CARBOXYLASE"/>
    <property type="match status" value="1"/>
</dbReference>
<evidence type="ECO:0000313" key="18">
    <source>
        <dbReference type="EMBL" id="CAG9138436.1"/>
    </source>
</evidence>
<keyword evidence="19" id="KW-1185">Reference proteome</keyword>
<dbReference type="InterPro" id="IPR011020">
    <property type="entry name" value="HTTM-like"/>
</dbReference>
<dbReference type="SMART" id="SM00752">
    <property type="entry name" value="HTTM"/>
    <property type="match status" value="1"/>
</dbReference>
<keyword evidence="9" id="KW-1015">Disulfide bond</keyword>
<evidence type="ECO:0000256" key="10">
    <source>
        <dbReference type="ARBA" id="ARBA00023239"/>
    </source>
</evidence>
<evidence type="ECO:0000256" key="16">
    <source>
        <dbReference type="SAM" id="Phobius"/>
    </source>
</evidence>
<evidence type="ECO:0000256" key="15">
    <source>
        <dbReference type="SAM" id="MobiDB-lite"/>
    </source>
</evidence>
<feature type="compositionally biased region" description="Acidic residues" evidence="15">
    <location>
        <begin position="286"/>
        <end position="297"/>
    </location>
</feature>
<dbReference type="EMBL" id="CAJHNJ030000691">
    <property type="protein sequence ID" value="CAG9138436.1"/>
    <property type="molecule type" value="Genomic_DNA"/>
</dbReference>
<reference evidence="18" key="1">
    <citation type="submission" date="2020-11" db="EMBL/GenBank/DDBJ databases">
        <authorList>
            <person name="Whiteford S."/>
        </authorList>
    </citation>
    <scope>NUCLEOTIDE SEQUENCE</scope>
</reference>
<dbReference type="InterPro" id="IPR007782">
    <property type="entry name" value="VKG_COase"/>
</dbReference>
<evidence type="ECO:0000256" key="13">
    <source>
        <dbReference type="ARBA" id="ARBA00032107"/>
    </source>
</evidence>
<keyword evidence="4 16" id="KW-0812">Transmembrane</keyword>
<protein>
    <recommendedName>
        <fullName evidence="3">Vitamin K-dependent gamma-carboxylase</fullName>
        <ecNumber evidence="2">4.1.1.90</ecNumber>
    </recommendedName>
    <alternativeName>
        <fullName evidence="11">Gamma-glutamyl carboxylase</fullName>
    </alternativeName>
    <alternativeName>
        <fullName evidence="12">Peptidyl-glutamate 4-carboxylase</fullName>
    </alternativeName>
    <alternativeName>
        <fullName evidence="13">Vitamin K gamma glutamyl carboxylase</fullName>
    </alternativeName>
</protein>
<evidence type="ECO:0000256" key="14">
    <source>
        <dbReference type="ARBA" id="ARBA00048415"/>
    </source>
</evidence>
<comment type="subcellular location">
    <subcellularLocation>
        <location evidence="1">Endoplasmic reticulum membrane</location>
        <topology evidence="1">Multi-pass membrane protein</topology>
    </subcellularLocation>
</comment>
<keyword evidence="6 16" id="KW-1133">Transmembrane helix</keyword>
<gene>
    <name evidence="18" type="ORF">PLXY2_LOCUS16689</name>
</gene>
<name>A0A8S4GCV9_PLUXY</name>
<keyword evidence="5" id="KW-0256">Endoplasmic reticulum</keyword>
<evidence type="ECO:0000256" key="7">
    <source>
        <dbReference type="ARBA" id="ARBA00022990"/>
    </source>
</evidence>
<organism evidence="18 19">
    <name type="scientific">Plutella xylostella</name>
    <name type="common">Diamondback moth</name>
    <name type="synonym">Plutella maculipennis</name>
    <dbReference type="NCBI Taxonomy" id="51655"/>
    <lineage>
        <taxon>Eukaryota</taxon>
        <taxon>Metazoa</taxon>
        <taxon>Ecdysozoa</taxon>
        <taxon>Arthropoda</taxon>
        <taxon>Hexapoda</taxon>
        <taxon>Insecta</taxon>
        <taxon>Pterygota</taxon>
        <taxon>Neoptera</taxon>
        <taxon>Endopterygota</taxon>
        <taxon>Lepidoptera</taxon>
        <taxon>Glossata</taxon>
        <taxon>Ditrysia</taxon>
        <taxon>Yponomeutoidea</taxon>
        <taxon>Plutellidae</taxon>
        <taxon>Plutella</taxon>
    </lineage>
</organism>
<dbReference type="GO" id="GO:0005789">
    <property type="term" value="C:endoplasmic reticulum membrane"/>
    <property type="evidence" value="ECO:0007669"/>
    <property type="project" value="UniProtKB-SubCell"/>
</dbReference>
<comment type="caution">
    <text evidence="18">The sequence shown here is derived from an EMBL/GenBank/DDBJ whole genome shotgun (WGS) entry which is preliminary data.</text>
</comment>
<dbReference type="PANTHER" id="PTHR12639:SF6">
    <property type="entry name" value="VITAMIN K-DEPENDENT GAMMA-CARBOXYLASE"/>
    <property type="match status" value="1"/>
</dbReference>
<evidence type="ECO:0000313" key="19">
    <source>
        <dbReference type="Proteomes" id="UP000653454"/>
    </source>
</evidence>
<comment type="catalytic activity">
    <reaction evidence="14">
        <text>4-carboxy-L-glutamyl-[protein] + 2,3-epoxyphylloquinone + H2O + H(+) = phylloquinol + L-glutamyl-[protein] + CO2 + O2</text>
        <dbReference type="Rhea" id="RHEA:45140"/>
        <dbReference type="Rhea" id="RHEA-COMP:10208"/>
        <dbReference type="Rhea" id="RHEA-COMP:11094"/>
        <dbReference type="ChEBI" id="CHEBI:15377"/>
        <dbReference type="ChEBI" id="CHEBI:15378"/>
        <dbReference type="ChEBI" id="CHEBI:15379"/>
        <dbReference type="ChEBI" id="CHEBI:15759"/>
        <dbReference type="ChEBI" id="CHEBI:16526"/>
        <dbReference type="ChEBI" id="CHEBI:28433"/>
        <dbReference type="ChEBI" id="CHEBI:29973"/>
        <dbReference type="ChEBI" id="CHEBI:84990"/>
        <dbReference type="EC" id="4.1.1.90"/>
    </reaction>
    <physiologicalReaction direction="right-to-left" evidence="14">
        <dbReference type="Rhea" id="RHEA:45142"/>
    </physiologicalReaction>
</comment>
<evidence type="ECO:0000256" key="2">
    <source>
        <dbReference type="ARBA" id="ARBA00012248"/>
    </source>
</evidence>
<keyword evidence="10" id="KW-0456">Lyase</keyword>
<dbReference type="GO" id="GO:0008488">
    <property type="term" value="F:gamma-glutamyl carboxylase activity"/>
    <property type="evidence" value="ECO:0007669"/>
    <property type="project" value="UniProtKB-EC"/>
</dbReference>
<evidence type="ECO:0000256" key="1">
    <source>
        <dbReference type="ARBA" id="ARBA00004477"/>
    </source>
</evidence>
<dbReference type="Pfam" id="PF05090">
    <property type="entry name" value="HTTM"/>
    <property type="match status" value="1"/>
</dbReference>
<dbReference type="InterPro" id="IPR053934">
    <property type="entry name" value="HTTM_dom"/>
</dbReference>
<evidence type="ECO:0000256" key="9">
    <source>
        <dbReference type="ARBA" id="ARBA00023157"/>
    </source>
</evidence>
<evidence type="ECO:0000256" key="4">
    <source>
        <dbReference type="ARBA" id="ARBA00022692"/>
    </source>
</evidence>
<dbReference type="Proteomes" id="UP000653454">
    <property type="component" value="Unassembled WGS sequence"/>
</dbReference>
<sequence>MHSPRDASSLAVTRILFGLAMLFDIPDERGGASMDRRWGDPRTCHFPLLPTVHALPMPYMALVYAAMWIGAAGLMLGWCFRRCSITFAACYWYLLLVEKSYWNNHSYLFGLVALLLVKSNANCYWSLDAYFDRRQRSTTVPFWNYFVLKYQFFILYFVAGLKKGTAEWLTGYSLPNLGEHWVFTPFKLFLSVSQIDYLVVHWFAFLFDLTVVFWLSWPRTRRVATVFCAAFHLMNIRLFRIGMFPWVCLATLPLYYPYDWPKRVLKKVQIVYNKFLKREVDCDGNEDATADNNSDDESIPKLPTDEKDDDEKSEAQNQSESEEKGETEDALEKCATKKKRTVYFIILYMALQAFLPYSHFLTKGYNNWTSGLYGYSWDMMVHTWETNSVVVRVVDNDRQTQFFLDPYIWTPNERWTRHGDMVYQYAQCIKRNLLQLNEELNFNDQLSTNMSIYIDVWCSMNGRFQQRMFDPKVDLLRASWSPFEAVDWLMPLLSDATSLRGTLDEIREEVHGWSNHSDVIFVADFPGYELENYLPEDLTNVTLSVLGGRVAYQPEVDNHHGQSFVLHADDHMLVAPGTFHKVMNVGRDPAYYMYTFINGTEAMSPREVKPATYLPITKEFARRLAGMRTFFQLVLQSIFQLFFRLPVSIMNV</sequence>
<dbReference type="EC" id="4.1.1.90" evidence="2"/>
<feature type="transmembrane region" description="Helical" evidence="16">
    <location>
        <begin position="197"/>
        <end position="217"/>
    </location>
</feature>
<evidence type="ECO:0000256" key="6">
    <source>
        <dbReference type="ARBA" id="ARBA00022989"/>
    </source>
</evidence>
<feature type="transmembrane region" description="Helical" evidence="16">
    <location>
        <begin position="46"/>
        <end position="69"/>
    </location>
</feature>